<dbReference type="EC" id="3.4.24.-" evidence="2"/>
<accession>A0ABW4JGJ5</accession>
<protein>
    <submittedName>
        <fullName evidence="2">Metallopeptidase</fullName>
        <ecNumber evidence="2">3.4.24.-</ecNumber>
    </submittedName>
</protein>
<evidence type="ECO:0000313" key="3">
    <source>
        <dbReference type="Proteomes" id="UP001597079"/>
    </source>
</evidence>
<comment type="caution">
    <text evidence="2">The sequence shown here is derived from an EMBL/GenBank/DDBJ whole genome shotgun (WGS) entry which is preliminary data.</text>
</comment>
<organism evidence="2 3">
    <name type="scientific">Alicyclobacillus fodiniaquatilis</name>
    <dbReference type="NCBI Taxonomy" id="1661150"/>
    <lineage>
        <taxon>Bacteria</taxon>
        <taxon>Bacillati</taxon>
        <taxon>Bacillota</taxon>
        <taxon>Bacilli</taxon>
        <taxon>Bacillales</taxon>
        <taxon>Alicyclobacillaceae</taxon>
        <taxon>Alicyclobacillus</taxon>
    </lineage>
</organism>
<name>A0ABW4JGJ5_9BACL</name>
<evidence type="ECO:0000259" key="1">
    <source>
        <dbReference type="Pfam" id="PF18894"/>
    </source>
</evidence>
<keyword evidence="3" id="KW-1185">Reference proteome</keyword>
<dbReference type="RefSeq" id="WP_377943307.1">
    <property type="nucleotide sequence ID" value="NZ_JBHUCX010000028.1"/>
</dbReference>
<sequence length="170" mass="20225">MAAVDFEESPEVREVAVKIINQHHPHLQDAADLIGFYFRFGASDWAGKAKKCTAFERHATGYMLFVFINAEDWKHLNPEKRNALVDHELCHFMRTSHRKYDEELQKWTEEWEPADQPDNWTIRDHDVEEFSQVIQRHGLWDVGIEQFARAVRNAPYQKDLFEDERQIRTI</sequence>
<feature type="domain" description="Putative phage metallopeptidase" evidence="1">
    <location>
        <begin position="5"/>
        <end position="150"/>
    </location>
</feature>
<keyword evidence="2" id="KW-0378">Hydrolase</keyword>
<dbReference type="InterPro" id="IPR043998">
    <property type="entry name" value="Put_Metallopep"/>
</dbReference>
<dbReference type="Pfam" id="PF18894">
    <property type="entry name" value="PhageMetallopep"/>
    <property type="match status" value="1"/>
</dbReference>
<proteinExistence type="predicted"/>
<dbReference type="GO" id="GO:0016787">
    <property type="term" value="F:hydrolase activity"/>
    <property type="evidence" value="ECO:0007669"/>
    <property type="project" value="UniProtKB-KW"/>
</dbReference>
<gene>
    <name evidence="2" type="ORF">ACFSB2_12100</name>
</gene>
<evidence type="ECO:0000313" key="2">
    <source>
        <dbReference type="EMBL" id="MFD1675436.1"/>
    </source>
</evidence>
<reference evidence="3" key="1">
    <citation type="journal article" date="2019" name="Int. J. Syst. Evol. Microbiol.">
        <title>The Global Catalogue of Microorganisms (GCM) 10K type strain sequencing project: providing services to taxonomists for standard genome sequencing and annotation.</title>
        <authorList>
            <consortium name="The Broad Institute Genomics Platform"/>
            <consortium name="The Broad Institute Genome Sequencing Center for Infectious Disease"/>
            <person name="Wu L."/>
            <person name="Ma J."/>
        </authorList>
    </citation>
    <scope>NUCLEOTIDE SEQUENCE [LARGE SCALE GENOMIC DNA]</scope>
    <source>
        <strain evidence="3">CGMCC 1.12286</strain>
    </source>
</reference>
<dbReference type="EMBL" id="JBHUCX010000028">
    <property type="protein sequence ID" value="MFD1675436.1"/>
    <property type="molecule type" value="Genomic_DNA"/>
</dbReference>
<dbReference type="Proteomes" id="UP001597079">
    <property type="component" value="Unassembled WGS sequence"/>
</dbReference>